<dbReference type="Pfam" id="PF08241">
    <property type="entry name" value="Methyltransf_11"/>
    <property type="match status" value="1"/>
</dbReference>
<name>A0ABZ2SQS9_9ENTE</name>
<dbReference type="InterPro" id="IPR029063">
    <property type="entry name" value="SAM-dependent_MTases_sf"/>
</dbReference>
<dbReference type="CDD" id="cd02440">
    <property type="entry name" value="AdoMet_MTases"/>
    <property type="match status" value="1"/>
</dbReference>
<evidence type="ECO:0000313" key="2">
    <source>
        <dbReference type="EMBL" id="WYJ77902.1"/>
    </source>
</evidence>
<gene>
    <name evidence="2" type="ORF">DOK78_002542</name>
</gene>
<evidence type="ECO:0000313" key="3">
    <source>
        <dbReference type="Proteomes" id="UP000664701"/>
    </source>
</evidence>
<dbReference type="RefSeq" id="WP_207871951.1">
    <property type="nucleotide sequence ID" value="NZ_CP147251.1"/>
</dbReference>
<reference evidence="2 3" key="1">
    <citation type="submission" date="2024-03" db="EMBL/GenBank/DDBJ databases">
        <title>The Genome Sequence of Enterococcus sp. DIV2402.</title>
        <authorList>
            <consortium name="The Broad Institute Genomics Platform"/>
            <consortium name="The Broad Institute Microbial Omics Core"/>
            <consortium name="The Broad Institute Genomic Center for Infectious Diseases"/>
            <person name="Earl A."/>
            <person name="Manson A."/>
            <person name="Gilmore M."/>
            <person name="Schwartman J."/>
            <person name="Shea T."/>
            <person name="Abouelleil A."/>
            <person name="Cao P."/>
            <person name="Chapman S."/>
            <person name="Cusick C."/>
            <person name="Young S."/>
            <person name="Neafsey D."/>
            <person name="Nusbaum C."/>
            <person name="Birren B."/>
        </authorList>
    </citation>
    <scope>NUCLEOTIDE SEQUENCE [LARGE SCALE GENOMIC DNA]</scope>
    <source>
        <strain evidence="2 3">DIV2402</strain>
    </source>
</reference>
<dbReference type="PANTHER" id="PTHR43861:SF1">
    <property type="entry name" value="TRANS-ACONITATE 2-METHYLTRANSFERASE"/>
    <property type="match status" value="1"/>
</dbReference>
<dbReference type="PANTHER" id="PTHR43861">
    <property type="entry name" value="TRANS-ACONITATE 2-METHYLTRANSFERASE-RELATED"/>
    <property type="match status" value="1"/>
</dbReference>
<dbReference type="Proteomes" id="UP000664701">
    <property type="component" value="Chromosome"/>
</dbReference>
<dbReference type="InterPro" id="IPR013216">
    <property type="entry name" value="Methyltransf_11"/>
</dbReference>
<organism evidence="2 3">
    <name type="scientific">Candidatus Enterococcus lowellii</name>
    <dbReference type="NCBI Taxonomy" id="2230877"/>
    <lineage>
        <taxon>Bacteria</taxon>
        <taxon>Bacillati</taxon>
        <taxon>Bacillota</taxon>
        <taxon>Bacilli</taxon>
        <taxon>Lactobacillales</taxon>
        <taxon>Enterococcaceae</taxon>
        <taxon>Enterococcus</taxon>
    </lineage>
</organism>
<sequence>MAYDNWWQKGINGDQEMEDSHKEAWENVISLLNPNDVENKQILDFGCNQGGFLRVLYDQLPYQSAYGIDLAKKAIAVANERVGDYPITYRATGDALALEQSFDTVISTSVLYLIEDLAAHFQMIAQVLKEEGTYYASFADQSQNPSFDYMEAQINQYGATKMQNKTLTEVVNQLLAQDFSVELIKEYTDSIYDVTNYQEFYRSVDDYILSLDSSYLIKAKKRRKGK</sequence>
<feature type="domain" description="Methyltransferase type 11" evidence="1">
    <location>
        <begin position="43"/>
        <end position="135"/>
    </location>
</feature>
<evidence type="ECO:0000259" key="1">
    <source>
        <dbReference type="Pfam" id="PF08241"/>
    </source>
</evidence>
<proteinExistence type="predicted"/>
<dbReference type="SUPFAM" id="SSF53335">
    <property type="entry name" value="S-adenosyl-L-methionine-dependent methyltransferases"/>
    <property type="match status" value="1"/>
</dbReference>
<keyword evidence="3" id="KW-1185">Reference proteome</keyword>
<dbReference type="Gene3D" id="3.40.50.150">
    <property type="entry name" value="Vaccinia Virus protein VP39"/>
    <property type="match status" value="1"/>
</dbReference>
<accession>A0ABZ2SQS9</accession>
<dbReference type="EMBL" id="CP147251">
    <property type="protein sequence ID" value="WYJ77902.1"/>
    <property type="molecule type" value="Genomic_DNA"/>
</dbReference>
<protein>
    <recommendedName>
        <fullName evidence="1">Methyltransferase type 11 domain-containing protein</fullName>
    </recommendedName>
</protein>